<organism evidence="1">
    <name type="scientific">uncultured Desulfovibrio sp</name>
    <dbReference type="NCBI Taxonomy" id="167968"/>
    <lineage>
        <taxon>Bacteria</taxon>
        <taxon>Pseudomonadati</taxon>
        <taxon>Thermodesulfobacteriota</taxon>
        <taxon>Desulfovibrionia</taxon>
        <taxon>Desulfovibrionales</taxon>
        <taxon>Desulfovibrionaceae</taxon>
        <taxon>Desulfovibrio</taxon>
        <taxon>environmental samples</taxon>
    </lineage>
</organism>
<sequence length="295" mass="35217">MANNFSWNNDNFIEYFVKNRKAVQRKIMEAYSVEVFEKIFSANQLLFYAHLSLVKLYSLLCYMDNLSEKSTEVMLGFKSEANYYLFAFLQTVLPFRDAIQNTWLLPKQEFEEKFKNNEAFDFFKSLRNYQTHTLVPIFSATDSHIFSQGKKFVDMKFPHSFLQEIRDFMDGDARDNFKNGGYDYLEKNIKNSVYALSGEFYGYLSEILSDIYLIFLKKYEDDIEECELYLKRADKYDTQNLQYIWKQQSHLNIEDREDTTPLLPRFEAIARRLGGYPRLMEEIQFNTIPLYRTKA</sequence>
<evidence type="ECO:0000313" key="1">
    <source>
        <dbReference type="EMBL" id="SCM71364.1"/>
    </source>
</evidence>
<name>A0A212L1B8_9BACT</name>
<accession>A0A212L1B8</accession>
<dbReference type="EMBL" id="FMJC01000001">
    <property type="protein sequence ID" value="SCM71364.1"/>
    <property type="molecule type" value="Genomic_DNA"/>
</dbReference>
<dbReference type="AlphaFoldDB" id="A0A212L1B8"/>
<reference evidence="1" key="1">
    <citation type="submission" date="2016-08" db="EMBL/GenBank/DDBJ databases">
        <authorList>
            <person name="Seilhamer J.J."/>
        </authorList>
    </citation>
    <scope>NUCLEOTIDE SEQUENCE</scope>
    <source>
        <strain evidence="1">86-1</strain>
    </source>
</reference>
<gene>
    <name evidence="1" type="ORF">KL86DES1_11022</name>
</gene>
<proteinExistence type="predicted"/>
<dbReference type="RefSeq" id="WP_179979755.1">
    <property type="nucleotide sequence ID" value="NZ_LT608333.1"/>
</dbReference>
<protein>
    <submittedName>
        <fullName evidence="1">Uncharacterized protein</fullName>
    </submittedName>
</protein>